<evidence type="ECO:0000256" key="4">
    <source>
        <dbReference type="PROSITE-ProRule" id="PRU00409"/>
    </source>
</evidence>
<dbReference type="PROSITE" id="PS50975">
    <property type="entry name" value="ATP_GRASP"/>
    <property type="match status" value="1"/>
</dbReference>
<dbReference type="PANTHER" id="PTHR43585">
    <property type="entry name" value="FUMIPYRROLE BIOSYNTHESIS PROTEIN C"/>
    <property type="match status" value="1"/>
</dbReference>
<dbReference type="RefSeq" id="WP_182856973.1">
    <property type="nucleotide sequence ID" value="NZ_WMLF01000323.1"/>
</dbReference>
<dbReference type="Gene3D" id="3.40.50.20">
    <property type="match status" value="1"/>
</dbReference>
<accession>A0ABR6EK06</accession>
<dbReference type="Pfam" id="PF18130">
    <property type="entry name" value="ATPgrasp_N"/>
    <property type="match status" value="1"/>
</dbReference>
<evidence type="ECO:0000313" key="7">
    <source>
        <dbReference type="Proteomes" id="UP000766698"/>
    </source>
</evidence>
<name>A0ABR6EK06_9ACTN</name>
<dbReference type="PANTHER" id="PTHR43585:SF2">
    <property type="entry name" value="ATP-GRASP ENZYME FSQD"/>
    <property type="match status" value="1"/>
</dbReference>
<organism evidence="6 7">
    <name type="scientific">Streptomyces durbertensis</name>
    <dbReference type="NCBI Taxonomy" id="2448886"/>
    <lineage>
        <taxon>Bacteria</taxon>
        <taxon>Bacillati</taxon>
        <taxon>Actinomycetota</taxon>
        <taxon>Actinomycetes</taxon>
        <taxon>Kitasatosporales</taxon>
        <taxon>Streptomycetaceae</taxon>
        <taxon>Streptomyces</taxon>
    </lineage>
</organism>
<protein>
    <submittedName>
        <fullName evidence="6">ATP-grasp domain-containing protein</fullName>
    </submittedName>
</protein>
<evidence type="ECO:0000313" key="6">
    <source>
        <dbReference type="EMBL" id="MBB1245673.1"/>
    </source>
</evidence>
<evidence type="ECO:0000256" key="1">
    <source>
        <dbReference type="ARBA" id="ARBA00022598"/>
    </source>
</evidence>
<evidence type="ECO:0000256" key="3">
    <source>
        <dbReference type="ARBA" id="ARBA00022840"/>
    </source>
</evidence>
<dbReference type="EMBL" id="WMLF01000323">
    <property type="protein sequence ID" value="MBB1245673.1"/>
    <property type="molecule type" value="Genomic_DNA"/>
</dbReference>
<dbReference type="InterPro" id="IPR041472">
    <property type="entry name" value="BL00235/CARNS1_N"/>
</dbReference>
<dbReference type="Proteomes" id="UP000766698">
    <property type="component" value="Unassembled WGS sequence"/>
</dbReference>
<evidence type="ECO:0000259" key="5">
    <source>
        <dbReference type="PROSITE" id="PS50975"/>
    </source>
</evidence>
<feature type="domain" description="ATP-grasp" evidence="5">
    <location>
        <begin position="116"/>
        <end position="304"/>
    </location>
</feature>
<proteinExistence type="predicted"/>
<gene>
    <name evidence="6" type="ORF">GL263_19210</name>
</gene>
<dbReference type="InterPro" id="IPR040570">
    <property type="entry name" value="LAL_C2"/>
</dbReference>
<dbReference type="Pfam" id="PF18603">
    <property type="entry name" value="LAL_C2"/>
    <property type="match status" value="1"/>
</dbReference>
<dbReference type="InterPro" id="IPR052032">
    <property type="entry name" value="ATP-dep_AA_Ligase"/>
</dbReference>
<keyword evidence="2 4" id="KW-0547">Nucleotide-binding</keyword>
<keyword evidence="3 4" id="KW-0067">ATP-binding</keyword>
<dbReference type="SUPFAM" id="SSF56059">
    <property type="entry name" value="Glutathione synthetase ATP-binding domain-like"/>
    <property type="match status" value="1"/>
</dbReference>
<sequence length="407" mass="43760">MRQQDSPAPRVLVIAGRAGKLKAAVDAGFEVVYAQHTGLFTDHHRAVSHEALLLDYTRPDLLLPVAAGLHQAAPLALVASFTDPGLEPAGLLTEHLGLPGNPASVSTLFRDKYALRSRLAEAGVETHPGALVNTTAELRVFCENHGYPVVLKPRDGTGSENVRRIDSYEDVERAFDGCAEEQQPLLAERFLVGKEISVETVSQHGRHCVLALTEKFIDETFVECGHVIPARIGPEHRPAVEKLVMGLLDAAGLVEGCAHTEVMLTDTGPVSIESHNRMGGDRIYELVRLSYGTDLERLGFTLPLGIDPLPEPPAPTRAAAIWFVRAEPGRVVEVVGREQAEKAEGVHEVVVNAEPGSVVQPVRSSADRVGYVIATGENSDSAVERARAAAEEVRVRTEPAATEAHTG</sequence>
<keyword evidence="1" id="KW-0436">Ligase</keyword>
<dbReference type="InterPro" id="IPR011761">
    <property type="entry name" value="ATP-grasp"/>
</dbReference>
<keyword evidence="7" id="KW-1185">Reference proteome</keyword>
<reference evidence="7" key="1">
    <citation type="journal article" date="2020" name="Syst. Appl. Microbiol.">
        <title>Streptomyces alkaliterrae sp. nov., isolated from an alkaline soil, and emended descriptions of Streptomyces alkaliphilus, Streptomyces calidiresistens and Streptomyces durbertensis.</title>
        <authorList>
            <person name="Swiecimska M."/>
            <person name="Golinska P."/>
            <person name="Nouioui I."/>
            <person name="Wypij M."/>
            <person name="Rai M."/>
            <person name="Sangal V."/>
            <person name="Goodfellow M."/>
        </authorList>
    </citation>
    <scope>NUCLEOTIDE SEQUENCE [LARGE SCALE GENOMIC DNA]</scope>
    <source>
        <strain evidence="7">DSM 104538</strain>
    </source>
</reference>
<evidence type="ECO:0000256" key="2">
    <source>
        <dbReference type="ARBA" id="ARBA00022741"/>
    </source>
</evidence>
<dbReference type="Pfam" id="PF13535">
    <property type="entry name" value="ATP-grasp_4"/>
    <property type="match status" value="1"/>
</dbReference>
<comment type="caution">
    <text evidence="6">The sequence shown here is derived from an EMBL/GenBank/DDBJ whole genome shotgun (WGS) entry which is preliminary data.</text>
</comment>
<dbReference type="Gene3D" id="3.30.470.20">
    <property type="entry name" value="ATP-grasp fold, B domain"/>
    <property type="match status" value="1"/>
</dbReference>